<dbReference type="GO" id="GO:0035838">
    <property type="term" value="C:growing cell tip"/>
    <property type="evidence" value="ECO:0007669"/>
    <property type="project" value="TreeGrafter"/>
</dbReference>
<evidence type="ECO:0000256" key="1">
    <source>
        <dbReference type="SAM" id="Phobius"/>
    </source>
</evidence>
<feature type="transmembrane region" description="Helical" evidence="1">
    <location>
        <begin position="103"/>
        <end position="122"/>
    </location>
</feature>
<reference evidence="2" key="1">
    <citation type="submission" date="2021-02" db="EMBL/GenBank/DDBJ databases">
        <title>Genome sequence Cadophora malorum strain M34.</title>
        <authorList>
            <person name="Stefanovic E."/>
            <person name="Vu D."/>
            <person name="Scully C."/>
            <person name="Dijksterhuis J."/>
            <person name="Roader J."/>
            <person name="Houbraken J."/>
        </authorList>
    </citation>
    <scope>NUCLEOTIDE SEQUENCE</scope>
    <source>
        <strain evidence="2">M34</strain>
    </source>
</reference>
<dbReference type="GO" id="GO:0032153">
    <property type="term" value="C:cell division site"/>
    <property type="evidence" value="ECO:0007669"/>
    <property type="project" value="TreeGrafter"/>
</dbReference>
<sequence>MAKTGIFHHVGTFLLLAASVLLVITTISAPIINSIPILKVNLANGSDVSFGTFGYCILNVDEDSHDYCSGRHIGYNPANIMTRIENTDFGSASENTSEGLTRVMVLHPVACALSFIAFLLALGSGFIGALFAAFMSALAFIVTIVVMATDFTSFAIIKDHVNKDDTESSAHYSTGMWTCLAAMVCLFLATFVVLFTCCSSRMHKKRESRAGHVEKGYVANGTHTRTKRHFWQRKSRTTTTAAY</sequence>
<keyword evidence="1" id="KW-0472">Membrane</keyword>
<keyword evidence="1" id="KW-0812">Transmembrane</keyword>
<name>A0A8H7W599_9HELO</name>
<feature type="transmembrane region" description="Helical" evidence="1">
    <location>
        <begin position="175"/>
        <end position="198"/>
    </location>
</feature>
<evidence type="ECO:0000313" key="2">
    <source>
        <dbReference type="EMBL" id="KAG4412843.1"/>
    </source>
</evidence>
<dbReference type="InterPro" id="IPR051380">
    <property type="entry name" value="pH-response_reg_palI/RIM9"/>
</dbReference>
<accession>A0A8H7W599</accession>
<protein>
    <recommendedName>
        <fullName evidence="4">Pali-domain-containing protein</fullName>
    </recommendedName>
</protein>
<feature type="transmembrane region" description="Helical" evidence="1">
    <location>
        <begin position="12"/>
        <end position="32"/>
    </location>
</feature>
<organism evidence="2 3">
    <name type="scientific">Cadophora malorum</name>
    <dbReference type="NCBI Taxonomy" id="108018"/>
    <lineage>
        <taxon>Eukaryota</taxon>
        <taxon>Fungi</taxon>
        <taxon>Dikarya</taxon>
        <taxon>Ascomycota</taxon>
        <taxon>Pezizomycotina</taxon>
        <taxon>Leotiomycetes</taxon>
        <taxon>Helotiales</taxon>
        <taxon>Ploettnerulaceae</taxon>
        <taxon>Cadophora</taxon>
    </lineage>
</organism>
<keyword evidence="3" id="KW-1185">Reference proteome</keyword>
<dbReference type="AlphaFoldDB" id="A0A8H7W599"/>
<dbReference type="OrthoDB" id="2354757at2759"/>
<evidence type="ECO:0000313" key="3">
    <source>
        <dbReference type="Proteomes" id="UP000664132"/>
    </source>
</evidence>
<feature type="transmembrane region" description="Helical" evidence="1">
    <location>
        <begin position="129"/>
        <end position="155"/>
    </location>
</feature>
<evidence type="ECO:0008006" key="4">
    <source>
        <dbReference type="Google" id="ProtNLM"/>
    </source>
</evidence>
<dbReference type="EMBL" id="JAFJYH010000350">
    <property type="protein sequence ID" value="KAG4412843.1"/>
    <property type="molecule type" value="Genomic_DNA"/>
</dbReference>
<dbReference type="GO" id="GO:0005886">
    <property type="term" value="C:plasma membrane"/>
    <property type="evidence" value="ECO:0007669"/>
    <property type="project" value="InterPro"/>
</dbReference>
<dbReference type="Pfam" id="PF06687">
    <property type="entry name" value="SUR7"/>
    <property type="match status" value="1"/>
</dbReference>
<dbReference type="InterPro" id="IPR009571">
    <property type="entry name" value="SUR7/Rim9-like_fungi"/>
</dbReference>
<dbReference type="Proteomes" id="UP000664132">
    <property type="component" value="Unassembled WGS sequence"/>
</dbReference>
<keyword evidence="1" id="KW-1133">Transmembrane helix</keyword>
<dbReference type="PANTHER" id="PTHR28013:SF7">
    <property type="entry name" value="PALI-DOMAIN-CONTAINING PROTEIN"/>
    <property type="match status" value="1"/>
</dbReference>
<gene>
    <name evidence="2" type="ORF">IFR04_014027</name>
</gene>
<comment type="caution">
    <text evidence="2">The sequence shown here is derived from an EMBL/GenBank/DDBJ whole genome shotgun (WGS) entry which is preliminary data.</text>
</comment>
<dbReference type="PANTHER" id="PTHR28013">
    <property type="entry name" value="PROTEIN DCV1-RELATED"/>
    <property type="match status" value="1"/>
</dbReference>
<proteinExistence type="predicted"/>